<proteinExistence type="predicted"/>
<keyword evidence="1" id="KW-1133">Transmembrane helix</keyword>
<dbReference type="GeneID" id="54403053"/>
<evidence type="ECO:0000313" key="3">
    <source>
        <dbReference type="Proteomes" id="UP000799771"/>
    </source>
</evidence>
<dbReference type="EMBL" id="ML977504">
    <property type="protein sequence ID" value="KAF2130530.1"/>
    <property type="molecule type" value="Genomic_DNA"/>
</dbReference>
<dbReference type="Proteomes" id="UP000799771">
    <property type="component" value="Unassembled WGS sequence"/>
</dbReference>
<dbReference type="AlphaFoldDB" id="A0A6A6AFG6"/>
<dbReference type="RefSeq" id="XP_033524917.1">
    <property type="nucleotide sequence ID" value="XM_033662621.1"/>
</dbReference>
<evidence type="ECO:0000256" key="1">
    <source>
        <dbReference type="SAM" id="Phobius"/>
    </source>
</evidence>
<evidence type="ECO:0000313" key="2">
    <source>
        <dbReference type="EMBL" id="KAF2130530.1"/>
    </source>
</evidence>
<organism evidence="2 3">
    <name type="scientific">Dothidotthia symphoricarpi CBS 119687</name>
    <dbReference type="NCBI Taxonomy" id="1392245"/>
    <lineage>
        <taxon>Eukaryota</taxon>
        <taxon>Fungi</taxon>
        <taxon>Dikarya</taxon>
        <taxon>Ascomycota</taxon>
        <taxon>Pezizomycotina</taxon>
        <taxon>Dothideomycetes</taxon>
        <taxon>Pleosporomycetidae</taxon>
        <taxon>Pleosporales</taxon>
        <taxon>Dothidotthiaceae</taxon>
        <taxon>Dothidotthia</taxon>
    </lineage>
</organism>
<keyword evidence="1" id="KW-0472">Membrane</keyword>
<keyword evidence="3" id="KW-1185">Reference proteome</keyword>
<sequence>MYMPVRMPVRTWEESQRWRNIIFGCGITTTFWYRNVLLCFALLWSSIFETGHRYVTWDHDVLKSRAHESGVAVHVLLFWYERHSQVNKCTRDIASCQCYTKDPSSDTRVGKRSGPFQTPCDCPCCSTSHMYTVRLTRFVVVGDGRGWRGARTRGSSQERDRFEGSIYPRHPHFQWRGFIFFMSHVMAVKYRQSRSHLPLLPLSIVPSCHASCILSPPFSFL</sequence>
<feature type="transmembrane region" description="Helical" evidence="1">
    <location>
        <begin position="21"/>
        <end position="44"/>
    </location>
</feature>
<protein>
    <submittedName>
        <fullName evidence="2">Uncharacterized protein</fullName>
    </submittedName>
</protein>
<reference evidence="2" key="1">
    <citation type="journal article" date="2020" name="Stud. Mycol.">
        <title>101 Dothideomycetes genomes: a test case for predicting lifestyles and emergence of pathogens.</title>
        <authorList>
            <person name="Haridas S."/>
            <person name="Albert R."/>
            <person name="Binder M."/>
            <person name="Bloem J."/>
            <person name="Labutti K."/>
            <person name="Salamov A."/>
            <person name="Andreopoulos B."/>
            <person name="Baker S."/>
            <person name="Barry K."/>
            <person name="Bills G."/>
            <person name="Bluhm B."/>
            <person name="Cannon C."/>
            <person name="Castanera R."/>
            <person name="Culley D."/>
            <person name="Daum C."/>
            <person name="Ezra D."/>
            <person name="Gonzalez J."/>
            <person name="Henrissat B."/>
            <person name="Kuo A."/>
            <person name="Liang C."/>
            <person name="Lipzen A."/>
            <person name="Lutzoni F."/>
            <person name="Magnuson J."/>
            <person name="Mondo S."/>
            <person name="Nolan M."/>
            <person name="Ohm R."/>
            <person name="Pangilinan J."/>
            <person name="Park H.-J."/>
            <person name="Ramirez L."/>
            <person name="Alfaro M."/>
            <person name="Sun H."/>
            <person name="Tritt A."/>
            <person name="Yoshinaga Y."/>
            <person name="Zwiers L.-H."/>
            <person name="Turgeon B."/>
            <person name="Goodwin S."/>
            <person name="Spatafora J."/>
            <person name="Crous P."/>
            <person name="Grigoriev I."/>
        </authorList>
    </citation>
    <scope>NUCLEOTIDE SEQUENCE</scope>
    <source>
        <strain evidence="2">CBS 119687</strain>
    </source>
</reference>
<name>A0A6A6AFG6_9PLEO</name>
<accession>A0A6A6AFG6</accession>
<keyword evidence="1" id="KW-0812">Transmembrane</keyword>
<gene>
    <name evidence="2" type="ORF">P153DRAFT_220274</name>
</gene>